<dbReference type="InterPro" id="IPR015919">
    <property type="entry name" value="Cadherin-like_sf"/>
</dbReference>
<dbReference type="SUPFAM" id="SSF117074">
    <property type="entry name" value="Hypothetical protein PA1324"/>
    <property type="match status" value="1"/>
</dbReference>
<protein>
    <recommendedName>
        <fullName evidence="5">T9SS type B sorting domain-containing protein</fullName>
    </recommendedName>
</protein>
<dbReference type="InterPro" id="IPR013783">
    <property type="entry name" value="Ig-like_fold"/>
</dbReference>
<accession>A0ABP8GFB1</accession>
<proteinExistence type="predicted"/>
<feature type="region of interest" description="Disordered" evidence="1">
    <location>
        <begin position="3479"/>
        <end position="3499"/>
    </location>
</feature>
<dbReference type="Gene3D" id="2.60.40.10">
    <property type="entry name" value="Immunoglobulins"/>
    <property type="match status" value="3"/>
</dbReference>
<evidence type="ECO:0008006" key="5">
    <source>
        <dbReference type="Google" id="ProtNLM"/>
    </source>
</evidence>
<evidence type="ECO:0000256" key="2">
    <source>
        <dbReference type="SAM" id="Phobius"/>
    </source>
</evidence>
<dbReference type="SUPFAM" id="SSF49313">
    <property type="entry name" value="Cadherin-like"/>
    <property type="match status" value="1"/>
</dbReference>
<dbReference type="RefSeq" id="WP_345253893.1">
    <property type="nucleotide sequence ID" value="NZ_BAABGY010000004.1"/>
</dbReference>
<keyword evidence="2" id="KW-0472">Membrane</keyword>
<sequence>MNYFYPRPATGAPGASTAALFDPSLLRRQAPSSTTRFFLVLLFLAGLPLALLAQQAPTALRYPTPNVYVAGVSNVFLSPTVSGNVTGYSISPGLPSGLTFNTSTGVISGTPTTTSPATTYTVTASNAAGSTSTTLSIQVTTSFYNNNNNQLSFDNATQITGTNGGRSVGDRMLYTNVVNIGGTRIDAIITTTALTNVSSFDAYDQPAASGTNFNSNDPKFFSPQFQFSAAGLARFDIQFILGTSYNASTNPNGTPVILQNVLVNSYDIDGNGGANSNQYNLFGGFNTYALGNPTNIAVTYDPTTTLTRFRSTTINNSTTVTADPHRIRLTYNNVSNFPLILGTDGSGVALYFVDFSAGPTFSTAVVNTAPSIELNPSTTGVNNEATGCASAFNFTSGGTNVATPSNNTFDSLVVRIPVSEVLNGASEQLVITGSTGGPITLANSSGTITLGGISYAYLVTVRNGIRNVRFTRAGTTAAQLESLLDALQYQNTATSISNGTRNFTVNAYTPGFESPDAVFSVTLNCVGISGNIFRDANGLTDNTVNAIGTQFAANAAYAVLVNASNNQVVRSVGIAAGGAYDLGTVDAGSYIIYVRNSAATAGSVVTTPTYPTSTSGSFVPVGENVGAGAGNDGLVDGKIILTVGSTSVTNANFGLELPPTTQSGTISGVANPGGFNAYTIPTSGGFTYADEDGTVSSITITSFPTGANYIRLNGILYTNGGTCPPQSTCTAFPGGGVVVPAANISSIAVDPTGTAATSVVIPFRATDNANVQDVNASPSTLTVNFVGQAVPISVSGNAWDDVNGNGIKEAGEAYVNPANPGETLYAILVQTTNSYSGAATVYTSTPVTAGATGYTFNSVPSGNNYEVRLASLAAQPTAGVALSSITTTLPTGWVDVSYNNNGAITTGLNTTTPVITLGTVTSTRSNVNFGLDARPTAVTAPTVSVTNPGGTGTVAVPVTAFSGTDAVDPSGGIISYVRITAFPSNNVNSITITGSTTPGGPVTTTTYTAGDFPASGVYVATTSNGNLADANAVRIDPVSGATTVAISYRVVDNANIESTNTATANITVNDLTISGTVFDDADGVTDGLIDGTPISNAGGVLFVNLVNTATNTVIASTALNNGAFDFGTINGLQSSVTTYRLVLSASSTSTVPSLPSAAWVNTAEGLAGTAGDGTGNGLYDFGGAITNNTVVNFGIDALPSTTILSTATPQVNPGGTRNVTVPASTFSGTDATDLAGGQISYVRITAFPANATSITLTGATTPGGPVTTTTYTAGTFPAGGVYVATNANGNPLTPVLVDPVNGAVNVDVTYKVVDNALKESANTGTARQPLTELSLSGTVYDDVNGGIINGTPISSVGVPVYVNLVNGTTFVASSPVVNGTYNFTTADGLESGITTYKLVLTTDPGGVTSPLPPTFANTAEGLTGTTGDGTPNGTFIFGGAVNTSQTIDFGINALPTVSALNTAPAQVNPGGTTSVVVPAATFSGADDGDISGGQVSYIRITSFPTNATSITLTGATTIGGPVTTTTYTSGTFPGGGVYVATNANGNPLTDVLIDPLNGAVTVEISYRTVDNAGMSSTATGIARQPFTDLTISGTVYDDVNGGIINGTPISNADGPLFVNLVNTATNTVLASQALTNGTYSFGTANGLSNDVSTYAVVLSKTAGGTTGTLPSDDWVFLAEGLSGTTGDPNANGRYTFGAPVTGSVVVDFAIDARPTPATLTVAAPQVNPGGTATVTIPAATFSGTDAEDLSGGEIDYIRITSFPTNATTVSFAAASTTLGGATGPLSYTALTFPAGGVYVATNPAGNPLSAISADPIDGAVNVDFAYAVVDNAGVESNATGIARQPLTDLTISGTVYNDVTADVIDGTPISDADGQLYVNLVNTANNTVVASRALTNGTYSFTTADGVVSGGAYRLVLTSSATATGATLPDAGWVYIAEGISGTTGDGSANGTYTFGAPVTTAQTIDFAIEALPVPAALTVAPAQVNPGGTNLVTIPAATFVATDNKDLAGGAVSYIHIISFPTNTTTVNFASAATSVNGTYGPLSYTAGTFPAGGVYVATNANGNPLSAITVDPVDGTVNVDFTYTAIDNTGRESGTSGIARQPLTALSISGTVFDDTDGNTDNTIDGTPASAAGGSPLFVNLVSGGVVVQSVPLTNGTFTFSNLVSGGNYTVVLSTLATGTTGLLPPGWVNTAEGTTAAGDGAANGLVTVNGISTSQTVNFGFNGLPTAISVTTTAQNNPGGNVFITAPPSTFAGTDPDVNGEIALIHLTAFPGGVTTLQAYSSETVDGTPVINTYTVGTFPAGGIYIPTSGNGNSLPVDAVKIDPAAGATQATFIYTVIDIAGYESAATATSTVPFVTGAISGVVYNDVTALLDGAINGTGFDLGNTLFVNAVNGSNVVVASANVAADGTYVIEGLGNGTYTLVLTTSAVSNGATLPAGWVNTGEGLTPAGDGTPNGSITVNLTSAGVDDADFGVNARPTAAANTAPAQVNPGGTNNVTIPADAFSGTDAVDVSGGEIDYIRITAFPANATTITITGVTTLGDPVTTNTYTALNFPGTGVFVATDPNGNLANPNAVQVDPLDGAVTITIPYRVVDNGGLESTNTVNATQPLSDLLITGTVYNDVDAGTINGTPISNVGTPLFVNLVSGGNVVASQQLTNGTFSFSTANGVESNVNNYTLVLATSATATTGLLPATWVNTAEGTTGSNGDGSPNGVYSFGGAVTSNVTIDFGIDALPTAVTATAPSQVNPGGTNTALVPAATFSGTDAVDLAGGEIDYVRIVSFPTNATSITITGSTTLGGPVTTTTYTSGTFPGTGVFIATDANGNLTDADAVRVDPVNGAVTVAISYRVIDNAGEESTNTAIANQPFSDVLITGTVYDDADGTKDGLIDGTPISNAYGQLYVNLVNTTTGTVVASQQLTNGTFSFSTADGIETDVATYHLVLTESATATTPGLPNATAWVNTSEGISGTAGDAIPNGRFVFGSALTTNLTIDFGIDARPTVTIVSTAASQQNPGGTGLVTIPASVFNAADTADISGGEVDYLHITTFPTNTTTVNFASAATSVNGTYGPLSYTAGTFPAGGVYVATNANGNPLSAITVDPVDGAVTVDFIFRAIDNAGVESTLTGTARQPLTDILISGNVYDDVNGGTINGALISDANGQLYVNLVSGGLVVASQELTNGSFSFSTADGVRGNVADYTLVLTDSPTATTATLPAPADWVYLAEGTPGSTGDGTANGTFSFGGILAGEQEVDFAINARPVVTNLITAAPQVNPGGTNLVTIPAATFGGNDDTDIAGGEVDYLRITTFPTNTTTVNFASAATSVNGTYGPLSYTAGTFPAGGVYVATNANGNPLSAITVDPVDGAVNVDFTYLLIDNAGVESKTTGTARQPLTDLLITGTVYDDEDGSTDGVIDGSPISDANGQLYVNLINTANNTVVASQLLTNGTFSFSTANGVEADVTTYALVLTNDPASTAATLPDAPDWVNTGEGPTGTTGDVNANGRYQFGGAITGNVTIDFGIDARPEAATLTVAPAQLNPGGTNTVTIPSATFSGTDTEDISGGEIDYIHITSFPTNATTVNFASAATTPGGTAGALSYTAATFPVGGVYVATNPAGNPLPAITVDPVDGAVNVDFTYLVIDNAGVESLTPGIARQPLSGLTITGTVRDDFNGLSDALINGAGTNAGGALFVNAIDGASNVIASAAVAADGTFSLEGLTPGTYTLVVTTAANSASAVLPSGYAFTGEGIGTASDGTVNGRVSVTLAATDVTGINFGLDRLPVADAKTYLMTPDTNPNVDKGLSIPSTASMGVTYSARVNLSGAASSGSTPGALTGLDPDGDNGAPLTLTAGTPNVFLVIDPASYTGTRNGSPFADPGIVTYAGVQLQPGGCQGGDIGDGVCAYYNTSSGYWEIPAYDLSALKILLRTGASSFSFEYAWRDEAGIIGDFTTYTLNFDQALPVRLITFSGEKRNNTAALSWTTVNEQSFRGYAVERSTDGSSFSEIGFVNGRGSATEQRYGFNDDLSTLRVPRVYYRLRLVDINGSYSYSPIVRIDLNGGKQPSVIVLSNPVRTSGIRLQIDAPQAAQARILVVDNLGRVVSSRQQALSPGSTSLTIDLPSYLANGIYTVVTEMNGTLFRNKVQLDR</sequence>
<name>A0ABP8GFB1_9BACT</name>
<keyword evidence="4" id="KW-1185">Reference proteome</keyword>
<evidence type="ECO:0000313" key="4">
    <source>
        <dbReference type="Proteomes" id="UP001501725"/>
    </source>
</evidence>
<evidence type="ECO:0000256" key="1">
    <source>
        <dbReference type="SAM" id="MobiDB-lite"/>
    </source>
</evidence>
<gene>
    <name evidence="3" type="ORF">GCM10023184_10100</name>
</gene>
<dbReference type="EMBL" id="BAABGY010000004">
    <property type="protein sequence ID" value="GAA4323336.1"/>
    <property type="molecule type" value="Genomic_DNA"/>
</dbReference>
<keyword evidence="2" id="KW-0812">Transmembrane</keyword>
<comment type="caution">
    <text evidence="3">The sequence shown here is derived from an EMBL/GenBank/DDBJ whole genome shotgun (WGS) entry which is preliminary data.</text>
</comment>
<dbReference type="Proteomes" id="UP001501725">
    <property type="component" value="Unassembled WGS sequence"/>
</dbReference>
<reference evidence="4" key="1">
    <citation type="journal article" date="2019" name="Int. J. Syst. Evol. Microbiol.">
        <title>The Global Catalogue of Microorganisms (GCM) 10K type strain sequencing project: providing services to taxonomists for standard genome sequencing and annotation.</title>
        <authorList>
            <consortium name="The Broad Institute Genomics Platform"/>
            <consortium name="The Broad Institute Genome Sequencing Center for Infectious Disease"/>
            <person name="Wu L."/>
            <person name="Ma J."/>
        </authorList>
    </citation>
    <scope>NUCLEOTIDE SEQUENCE [LARGE SCALE GENOMIC DNA]</scope>
    <source>
        <strain evidence="4">JCM 17919</strain>
    </source>
</reference>
<evidence type="ECO:0000313" key="3">
    <source>
        <dbReference type="EMBL" id="GAA4323336.1"/>
    </source>
</evidence>
<feature type="transmembrane region" description="Helical" evidence="2">
    <location>
        <begin position="37"/>
        <end position="56"/>
    </location>
</feature>
<organism evidence="3 4">
    <name type="scientific">Flaviaesturariibacter amylovorans</name>
    <dbReference type="NCBI Taxonomy" id="1084520"/>
    <lineage>
        <taxon>Bacteria</taxon>
        <taxon>Pseudomonadati</taxon>
        <taxon>Bacteroidota</taxon>
        <taxon>Chitinophagia</taxon>
        <taxon>Chitinophagales</taxon>
        <taxon>Chitinophagaceae</taxon>
        <taxon>Flaviaestuariibacter</taxon>
    </lineage>
</organism>
<keyword evidence="2" id="KW-1133">Transmembrane helix</keyword>